<dbReference type="SUPFAM" id="SSF55347">
    <property type="entry name" value="Glyceraldehyde-3-phosphate dehydrogenase-like, C-terminal domain"/>
    <property type="match status" value="1"/>
</dbReference>
<dbReference type="Proteomes" id="UP000826651">
    <property type="component" value="Unassembled WGS sequence"/>
</dbReference>
<keyword evidence="5" id="KW-1185">Reference proteome</keyword>
<dbReference type="SUPFAM" id="SSF51735">
    <property type="entry name" value="NAD(P)-binding Rossmann-fold domains"/>
    <property type="match status" value="1"/>
</dbReference>
<proteinExistence type="inferred from homology"/>
<dbReference type="Gene3D" id="3.40.50.720">
    <property type="entry name" value="NAD(P)-binding Rossmann-like Domain"/>
    <property type="match status" value="1"/>
</dbReference>
<dbReference type="InterPro" id="IPR000683">
    <property type="entry name" value="Gfo/Idh/MocA-like_OxRdtase_N"/>
</dbReference>
<reference evidence="4 5" key="1">
    <citation type="submission" date="2021-04" db="EMBL/GenBank/DDBJ databases">
        <title>Ruania sp. nov., isolated from sandy soil of mangrove forest.</title>
        <authorList>
            <person name="Ge X."/>
            <person name="Huang R."/>
            <person name="Liu W."/>
        </authorList>
    </citation>
    <scope>NUCLEOTIDE SEQUENCE [LARGE SCALE GENOMIC DNA]</scope>
    <source>
        <strain evidence="4 5">N2-46</strain>
    </source>
</reference>
<name>A0ABS7S908_9MICO</name>
<evidence type="ECO:0000259" key="2">
    <source>
        <dbReference type="Pfam" id="PF01408"/>
    </source>
</evidence>
<dbReference type="Pfam" id="PF02894">
    <property type="entry name" value="GFO_IDH_MocA_C"/>
    <property type="match status" value="1"/>
</dbReference>
<evidence type="ECO:0000256" key="1">
    <source>
        <dbReference type="ARBA" id="ARBA00010928"/>
    </source>
</evidence>
<dbReference type="EMBL" id="JAGSHT010000012">
    <property type="protein sequence ID" value="MBZ2196834.1"/>
    <property type="molecule type" value="Genomic_DNA"/>
</dbReference>
<dbReference type="Gene3D" id="3.30.360.10">
    <property type="entry name" value="Dihydrodipicolinate Reductase, domain 2"/>
    <property type="match status" value="1"/>
</dbReference>
<evidence type="ECO:0000313" key="5">
    <source>
        <dbReference type="Proteomes" id="UP000826651"/>
    </source>
</evidence>
<feature type="domain" description="Gfo/Idh/MocA-like oxidoreductase N-terminal" evidence="2">
    <location>
        <begin position="21"/>
        <end position="139"/>
    </location>
</feature>
<sequence>MITQPETDRRGLSTDRHATLRLGVVGNGNRAIIAKRAADDDGDAVVVAVADPHPRAQDRAFERFGPEVRVGDDVSVLLDAGIDAAFVTSPDDLHADQAERLLRAGVDVFVDKPLATTVADADRILRAAYESGSRLYVGHNMRHMPVIRLMRDLVEEGRIGEVKAVWCRYFVGDGGDRFFKDWHAERAHVNSLLLQKGAHDIDVIHWLAGAYSTRVSAMGGLTVYGEVTDRTDRSGQMVGEWLDREKNWPPLAQTGLNPVVDVEDISMMTMRLDNGVFATYSECHYTPDYWRNYTVIGTEGRIENFGLGPEGVVRLWNRRSEYAEHGDVEFPIPDVEGGHHGADPRLLREFLEFVRTGAPTETSPVAAREAVAAGATAAESMRADGGALPVPPLDPALRAYFEAGQRRADHADRSARDA</sequence>
<gene>
    <name evidence="4" type="ORF">KCQ71_11760</name>
</gene>
<evidence type="ECO:0000313" key="4">
    <source>
        <dbReference type="EMBL" id="MBZ2196834.1"/>
    </source>
</evidence>
<dbReference type="Pfam" id="PF01408">
    <property type="entry name" value="GFO_IDH_MocA"/>
    <property type="match status" value="1"/>
</dbReference>
<evidence type="ECO:0000259" key="3">
    <source>
        <dbReference type="Pfam" id="PF02894"/>
    </source>
</evidence>
<dbReference type="RefSeq" id="WP_223406074.1">
    <property type="nucleotide sequence ID" value="NZ_JAGSHT010000012.1"/>
</dbReference>
<protein>
    <submittedName>
        <fullName evidence="4">Gfo/Idh/MocA family oxidoreductase</fullName>
    </submittedName>
</protein>
<accession>A0ABS7S908</accession>
<dbReference type="InterPro" id="IPR036291">
    <property type="entry name" value="NAD(P)-bd_dom_sf"/>
</dbReference>
<comment type="caution">
    <text evidence="4">The sequence shown here is derived from an EMBL/GenBank/DDBJ whole genome shotgun (WGS) entry which is preliminary data.</text>
</comment>
<dbReference type="PANTHER" id="PTHR43708">
    <property type="entry name" value="CONSERVED EXPRESSED OXIDOREDUCTASE (EUROFUNG)"/>
    <property type="match status" value="1"/>
</dbReference>
<organism evidence="4 5">
    <name type="scientific">Occultella gossypii</name>
    <dbReference type="NCBI Taxonomy" id="2800820"/>
    <lineage>
        <taxon>Bacteria</taxon>
        <taxon>Bacillati</taxon>
        <taxon>Actinomycetota</taxon>
        <taxon>Actinomycetes</taxon>
        <taxon>Micrococcales</taxon>
        <taxon>Ruaniaceae</taxon>
        <taxon>Occultella</taxon>
    </lineage>
</organism>
<dbReference type="PANTHER" id="PTHR43708:SF8">
    <property type="entry name" value="OXIDOREDUCTASE"/>
    <property type="match status" value="1"/>
</dbReference>
<dbReference type="InterPro" id="IPR004104">
    <property type="entry name" value="Gfo/Idh/MocA-like_OxRdtase_C"/>
</dbReference>
<comment type="similarity">
    <text evidence="1">Belongs to the Gfo/Idh/MocA family.</text>
</comment>
<feature type="domain" description="Gfo/Idh/MocA-like oxidoreductase C-terminal" evidence="3">
    <location>
        <begin position="151"/>
        <end position="384"/>
    </location>
</feature>
<dbReference type="InterPro" id="IPR051317">
    <property type="entry name" value="Gfo/Idh/MocA_oxidoreduct"/>
</dbReference>